<gene>
    <name evidence="2" type="ORF">P4H66_03500</name>
</gene>
<evidence type="ECO:0000313" key="3">
    <source>
        <dbReference type="Proteomes" id="UP001344632"/>
    </source>
</evidence>
<evidence type="ECO:0000256" key="1">
    <source>
        <dbReference type="SAM" id="MobiDB-lite"/>
    </source>
</evidence>
<dbReference type="RefSeq" id="WP_326085803.1">
    <property type="nucleotide sequence ID" value="NZ_JARLKZ010000003.1"/>
</dbReference>
<keyword evidence="3" id="KW-1185">Reference proteome</keyword>
<feature type="compositionally biased region" description="Polar residues" evidence="1">
    <location>
        <begin position="94"/>
        <end position="105"/>
    </location>
</feature>
<feature type="region of interest" description="Disordered" evidence="1">
    <location>
        <begin position="86"/>
        <end position="105"/>
    </location>
</feature>
<proteinExistence type="predicted"/>
<reference evidence="2 3" key="1">
    <citation type="submission" date="2023-03" db="EMBL/GenBank/DDBJ databases">
        <title>Bacillus Genome Sequencing.</title>
        <authorList>
            <person name="Dunlap C."/>
        </authorList>
    </citation>
    <scope>NUCLEOTIDE SEQUENCE [LARGE SCALE GENOMIC DNA]</scope>
    <source>
        <strain evidence="2 3">BD-525</strain>
    </source>
</reference>
<sequence length="105" mass="12483">MSLHNQEAKWSVRRYRSKDTPDPLQLFERAAARLPSMEELVIKTGKTKKDITQCLINLEDQLFIIWENKKYVETIKIIQGWENGETVKEERKTSTTSNTDYWTQY</sequence>
<name>A0ABU6GGS4_9BACL</name>
<dbReference type="EMBL" id="JARLKZ010000003">
    <property type="protein sequence ID" value="MEC0238935.1"/>
    <property type="molecule type" value="Genomic_DNA"/>
</dbReference>
<dbReference type="Proteomes" id="UP001344632">
    <property type="component" value="Unassembled WGS sequence"/>
</dbReference>
<accession>A0ABU6GGS4</accession>
<organism evidence="2 3">
    <name type="scientific">Paenibacillus dokdonensis</name>
    <dbReference type="NCBI Taxonomy" id="2567944"/>
    <lineage>
        <taxon>Bacteria</taxon>
        <taxon>Bacillati</taxon>
        <taxon>Bacillota</taxon>
        <taxon>Bacilli</taxon>
        <taxon>Bacillales</taxon>
        <taxon>Paenibacillaceae</taxon>
        <taxon>Paenibacillus</taxon>
    </lineage>
</organism>
<comment type="caution">
    <text evidence="2">The sequence shown here is derived from an EMBL/GenBank/DDBJ whole genome shotgun (WGS) entry which is preliminary data.</text>
</comment>
<evidence type="ECO:0000313" key="2">
    <source>
        <dbReference type="EMBL" id="MEC0238935.1"/>
    </source>
</evidence>
<protein>
    <submittedName>
        <fullName evidence="2">Uncharacterized protein</fullName>
    </submittedName>
</protein>